<comment type="caution">
    <text evidence="1">The sequence shown here is derived from an EMBL/GenBank/DDBJ whole genome shotgun (WGS) entry which is preliminary data.</text>
</comment>
<gene>
    <name evidence="1" type="ORF">BDY19DRAFT_896456</name>
</gene>
<keyword evidence="2" id="KW-1185">Reference proteome</keyword>
<reference evidence="1" key="1">
    <citation type="journal article" date="2021" name="Environ. Microbiol.">
        <title>Gene family expansions and transcriptome signatures uncover fungal adaptations to wood decay.</title>
        <authorList>
            <person name="Hage H."/>
            <person name="Miyauchi S."/>
            <person name="Viragh M."/>
            <person name="Drula E."/>
            <person name="Min B."/>
            <person name="Chaduli D."/>
            <person name="Navarro D."/>
            <person name="Favel A."/>
            <person name="Norest M."/>
            <person name="Lesage-Meessen L."/>
            <person name="Balint B."/>
            <person name="Merenyi Z."/>
            <person name="de Eugenio L."/>
            <person name="Morin E."/>
            <person name="Martinez A.T."/>
            <person name="Baldrian P."/>
            <person name="Stursova M."/>
            <person name="Martinez M.J."/>
            <person name="Novotny C."/>
            <person name="Magnuson J.K."/>
            <person name="Spatafora J.W."/>
            <person name="Maurice S."/>
            <person name="Pangilinan J."/>
            <person name="Andreopoulos W."/>
            <person name="LaButti K."/>
            <person name="Hundley H."/>
            <person name="Na H."/>
            <person name="Kuo A."/>
            <person name="Barry K."/>
            <person name="Lipzen A."/>
            <person name="Henrissat B."/>
            <person name="Riley R."/>
            <person name="Ahrendt S."/>
            <person name="Nagy L.G."/>
            <person name="Grigoriev I.V."/>
            <person name="Martin F."/>
            <person name="Rosso M.N."/>
        </authorList>
    </citation>
    <scope>NUCLEOTIDE SEQUENCE</scope>
    <source>
        <strain evidence="1">CBS 384.51</strain>
    </source>
</reference>
<evidence type="ECO:0000313" key="2">
    <source>
        <dbReference type="Proteomes" id="UP001055072"/>
    </source>
</evidence>
<sequence>MGKIGDNRDENRRRELVSKLMDQESWKKSRTLPPANETWPTCLIIAPSSVVPNWEREFHKWSYFEVGVYANGKEERSQVLKDFKYGRLDVVITSFDLARKDIKLLDDLPWSCIIVDEVHRVKNPKSKLTDAFNEFRCHIRFGLTGTAIQNSFSELWTILDWANRGSVGTRNQWESYVSKPLMRGQSKSASAEELSNAYEVARILRDILLPKFFLRRTKELIKDQLPQKTDEVVFCPLAFTQIEAYKRVLQTKAVRNLLRKDCSCECGSKKPRKSCCHKSDQGDLFKYMSTLIKISNHLALILPAPTDKAEQVLRNRELSEQIFPRNAVPKYGTAMLNPNYCGKWRVLESLLKEWHKDKSNKVLIFTKSVKLLEMLDYHLKAQGLGHVKLDGQVKQNDRMGLIDQFQEDPDIFVFLISTMAGGTGLNLTAANKVVIFDPNWNPAHDLQAMDRAYRYGQTRNVSVYRLLGAGSLEELIYARQVYKQQQMAVGYTASFQTRYFEGVQGDKTKQGELFGIKNIFKLHEETLATKMAIEKATMSDLDWALANIKPERKPDGTKWVYEAEAKGKKIDSELNGLGALLFDDIFVPKSQGEDPIQKALKDIGVKYTHRNEDLIAENPIQQQRLKHYQDEKIAQKAAKGKGKNAPLVREKTWPPKRSHHKPAPTPAQKLQARQKALLELGLVDSIDDLPTFAQEFARKSQTEQNEILSRLDKHIR</sequence>
<accession>A0ACB8TU82</accession>
<name>A0ACB8TU82_9APHY</name>
<protein>
    <submittedName>
        <fullName evidence="1">P-loop containing nucleoside triphosphate hydrolase protein</fullName>
    </submittedName>
</protein>
<organism evidence="1 2">
    <name type="scientific">Irpex rosettiformis</name>
    <dbReference type="NCBI Taxonomy" id="378272"/>
    <lineage>
        <taxon>Eukaryota</taxon>
        <taxon>Fungi</taxon>
        <taxon>Dikarya</taxon>
        <taxon>Basidiomycota</taxon>
        <taxon>Agaricomycotina</taxon>
        <taxon>Agaricomycetes</taxon>
        <taxon>Polyporales</taxon>
        <taxon>Irpicaceae</taxon>
        <taxon>Irpex</taxon>
    </lineage>
</organism>
<proteinExistence type="predicted"/>
<keyword evidence="1" id="KW-0378">Hydrolase</keyword>
<evidence type="ECO:0000313" key="1">
    <source>
        <dbReference type="EMBL" id="KAI0085593.1"/>
    </source>
</evidence>
<dbReference type="EMBL" id="MU274930">
    <property type="protein sequence ID" value="KAI0085593.1"/>
    <property type="molecule type" value="Genomic_DNA"/>
</dbReference>
<dbReference type="Proteomes" id="UP001055072">
    <property type="component" value="Unassembled WGS sequence"/>
</dbReference>